<keyword evidence="5" id="KW-0049">Antioxidant</keyword>
<comment type="caution">
    <text evidence="14">The sequence shown here is derived from an EMBL/GenBank/DDBJ whole genome shotgun (WGS) entry which is preliminary data.</text>
</comment>
<organism evidence="14 15">
    <name type="scientific">Eiseniibacteriota bacterium</name>
    <dbReference type="NCBI Taxonomy" id="2212470"/>
    <lineage>
        <taxon>Bacteria</taxon>
        <taxon>Candidatus Eiseniibacteriota</taxon>
    </lineage>
</organism>
<dbReference type="InterPro" id="IPR036249">
    <property type="entry name" value="Thioredoxin-like_sf"/>
</dbReference>
<comment type="subunit">
    <text evidence="2">Monomer.</text>
</comment>
<evidence type="ECO:0000256" key="12">
    <source>
        <dbReference type="PIRSR" id="PIRSR000239-1"/>
    </source>
</evidence>
<dbReference type="Proteomes" id="UP000320184">
    <property type="component" value="Unassembled WGS sequence"/>
</dbReference>
<protein>
    <recommendedName>
        <fullName evidence="3">thioredoxin-dependent peroxiredoxin</fullName>
        <ecNumber evidence="3">1.11.1.24</ecNumber>
    </recommendedName>
    <alternativeName>
        <fullName evidence="9">Thioredoxin peroxidase</fullName>
    </alternativeName>
</protein>
<accession>A0A538SKQ8</accession>
<dbReference type="NCBIfam" id="NF006960">
    <property type="entry name" value="PRK09437.1"/>
    <property type="match status" value="1"/>
</dbReference>
<gene>
    <name evidence="14" type="ORF">E6K73_04330</name>
</gene>
<name>A0A538SKQ8_UNCEI</name>
<dbReference type="InterPro" id="IPR013766">
    <property type="entry name" value="Thioredoxin_domain"/>
</dbReference>
<dbReference type="PROSITE" id="PS51352">
    <property type="entry name" value="THIOREDOXIN_2"/>
    <property type="match status" value="1"/>
</dbReference>
<evidence type="ECO:0000256" key="8">
    <source>
        <dbReference type="ARBA" id="ARBA00023284"/>
    </source>
</evidence>
<evidence type="ECO:0000256" key="3">
    <source>
        <dbReference type="ARBA" id="ARBA00013017"/>
    </source>
</evidence>
<dbReference type="PIRSF" id="PIRSF000239">
    <property type="entry name" value="AHPC"/>
    <property type="match status" value="1"/>
</dbReference>
<evidence type="ECO:0000256" key="7">
    <source>
        <dbReference type="ARBA" id="ARBA00023157"/>
    </source>
</evidence>
<evidence type="ECO:0000256" key="5">
    <source>
        <dbReference type="ARBA" id="ARBA00022862"/>
    </source>
</evidence>
<reference evidence="14 15" key="1">
    <citation type="journal article" date="2019" name="Nat. Microbiol.">
        <title>Mediterranean grassland soil C-N compound turnover is dependent on rainfall and depth, and is mediated by genomically divergent microorganisms.</title>
        <authorList>
            <person name="Diamond S."/>
            <person name="Andeer P.F."/>
            <person name="Li Z."/>
            <person name="Crits-Christoph A."/>
            <person name="Burstein D."/>
            <person name="Anantharaman K."/>
            <person name="Lane K.R."/>
            <person name="Thomas B.C."/>
            <person name="Pan C."/>
            <person name="Northen T.R."/>
            <person name="Banfield J.F."/>
        </authorList>
    </citation>
    <scope>NUCLEOTIDE SEQUENCE [LARGE SCALE GENOMIC DNA]</scope>
    <source>
        <strain evidence="14">WS_3</strain>
    </source>
</reference>
<dbReference type="Pfam" id="PF00578">
    <property type="entry name" value="AhpC-TSA"/>
    <property type="match status" value="1"/>
</dbReference>
<dbReference type="AlphaFoldDB" id="A0A538SKQ8"/>
<dbReference type="GO" id="GO:0034599">
    <property type="term" value="P:cellular response to oxidative stress"/>
    <property type="evidence" value="ECO:0007669"/>
    <property type="project" value="TreeGrafter"/>
</dbReference>
<dbReference type="PANTHER" id="PTHR42801">
    <property type="entry name" value="THIOREDOXIN-DEPENDENT PEROXIDE REDUCTASE"/>
    <property type="match status" value="1"/>
</dbReference>
<comment type="catalytic activity">
    <reaction evidence="11">
        <text>a hydroperoxide + [thioredoxin]-dithiol = an alcohol + [thioredoxin]-disulfide + H2O</text>
        <dbReference type="Rhea" id="RHEA:62620"/>
        <dbReference type="Rhea" id="RHEA-COMP:10698"/>
        <dbReference type="Rhea" id="RHEA-COMP:10700"/>
        <dbReference type="ChEBI" id="CHEBI:15377"/>
        <dbReference type="ChEBI" id="CHEBI:29950"/>
        <dbReference type="ChEBI" id="CHEBI:30879"/>
        <dbReference type="ChEBI" id="CHEBI:35924"/>
        <dbReference type="ChEBI" id="CHEBI:50058"/>
        <dbReference type="EC" id="1.11.1.24"/>
    </reaction>
</comment>
<dbReference type="Gene3D" id="3.40.30.10">
    <property type="entry name" value="Glutaredoxin"/>
    <property type="match status" value="1"/>
</dbReference>
<comment type="similarity">
    <text evidence="10">Belongs to the peroxiredoxin family. BCP/PrxQ subfamily.</text>
</comment>
<dbReference type="InterPro" id="IPR024706">
    <property type="entry name" value="Peroxiredoxin_AhpC-typ"/>
</dbReference>
<comment type="function">
    <text evidence="1">Thiol-specific peroxidase that catalyzes the reduction of hydrogen peroxide and organic hydroperoxides to water and alcohols, respectively. Plays a role in cell protection against oxidative stress by detoxifying peroxides and as sensor of hydrogen peroxide-mediated signaling events.</text>
</comment>
<dbReference type="InterPro" id="IPR000866">
    <property type="entry name" value="AhpC/TSA"/>
</dbReference>
<dbReference type="SUPFAM" id="SSF52833">
    <property type="entry name" value="Thioredoxin-like"/>
    <property type="match status" value="1"/>
</dbReference>
<evidence type="ECO:0000256" key="9">
    <source>
        <dbReference type="ARBA" id="ARBA00032824"/>
    </source>
</evidence>
<evidence type="ECO:0000256" key="10">
    <source>
        <dbReference type="ARBA" id="ARBA00038489"/>
    </source>
</evidence>
<proteinExistence type="inferred from homology"/>
<dbReference type="InterPro" id="IPR050924">
    <property type="entry name" value="Peroxiredoxin_BCP/PrxQ"/>
</dbReference>
<dbReference type="GO" id="GO:0005737">
    <property type="term" value="C:cytoplasm"/>
    <property type="evidence" value="ECO:0007669"/>
    <property type="project" value="TreeGrafter"/>
</dbReference>
<evidence type="ECO:0000259" key="13">
    <source>
        <dbReference type="PROSITE" id="PS51352"/>
    </source>
</evidence>
<evidence type="ECO:0000256" key="4">
    <source>
        <dbReference type="ARBA" id="ARBA00022559"/>
    </source>
</evidence>
<evidence type="ECO:0000313" key="15">
    <source>
        <dbReference type="Proteomes" id="UP000320184"/>
    </source>
</evidence>
<dbReference type="GO" id="GO:0008379">
    <property type="term" value="F:thioredoxin peroxidase activity"/>
    <property type="evidence" value="ECO:0007669"/>
    <property type="project" value="TreeGrafter"/>
</dbReference>
<feature type="active site" description="Cysteine sulfenic acid (-SOH) intermediate; for peroxidase activity" evidence="12">
    <location>
        <position position="50"/>
    </location>
</feature>
<dbReference type="EMBL" id="VBOT01000050">
    <property type="protein sequence ID" value="TMQ51958.1"/>
    <property type="molecule type" value="Genomic_DNA"/>
</dbReference>
<dbReference type="PANTHER" id="PTHR42801:SF4">
    <property type="entry name" value="AHPC_TSA FAMILY PROTEIN"/>
    <property type="match status" value="1"/>
</dbReference>
<dbReference type="FunFam" id="3.40.30.10:FF:000007">
    <property type="entry name" value="Thioredoxin-dependent thiol peroxidase"/>
    <property type="match status" value="1"/>
</dbReference>
<evidence type="ECO:0000256" key="2">
    <source>
        <dbReference type="ARBA" id="ARBA00011245"/>
    </source>
</evidence>
<dbReference type="CDD" id="cd03017">
    <property type="entry name" value="PRX_BCP"/>
    <property type="match status" value="1"/>
</dbReference>
<keyword evidence="7" id="KW-1015">Disulfide bond</keyword>
<keyword evidence="6 14" id="KW-0560">Oxidoreductase</keyword>
<dbReference type="EC" id="1.11.1.24" evidence="3"/>
<sequence>MATSLLPVIGKPAPDFSLPSTTGENISLKQFKGKKTVILYFYPKDETPGCTREACDFRDLAAELERHNAVILGISTDSLESHQHFRDKQKLPFPLLSDEDTSVSKLFGVYKQKNLYGKKYMGIERTTFIIDKTGRIAQIYPKVKVEGHAADVLEFLRED</sequence>
<evidence type="ECO:0000256" key="1">
    <source>
        <dbReference type="ARBA" id="ARBA00003330"/>
    </source>
</evidence>
<evidence type="ECO:0000256" key="6">
    <source>
        <dbReference type="ARBA" id="ARBA00023002"/>
    </source>
</evidence>
<keyword evidence="4 14" id="KW-0575">Peroxidase</keyword>
<evidence type="ECO:0000256" key="11">
    <source>
        <dbReference type="ARBA" id="ARBA00049091"/>
    </source>
</evidence>
<evidence type="ECO:0000313" key="14">
    <source>
        <dbReference type="EMBL" id="TMQ51958.1"/>
    </source>
</evidence>
<dbReference type="GO" id="GO:0045454">
    <property type="term" value="P:cell redox homeostasis"/>
    <property type="evidence" value="ECO:0007669"/>
    <property type="project" value="TreeGrafter"/>
</dbReference>
<keyword evidence="8" id="KW-0676">Redox-active center</keyword>
<feature type="domain" description="Thioredoxin" evidence="13">
    <location>
        <begin position="7"/>
        <end position="159"/>
    </location>
</feature>